<proteinExistence type="predicted"/>
<dbReference type="GO" id="GO:0005975">
    <property type="term" value="P:carbohydrate metabolic process"/>
    <property type="evidence" value="ECO:0007669"/>
    <property type="project" value="UniProtKB-ARBA"/>
</dbReference>
<evidence type="ECO:0000256" key="1">
    <source>
        <dbReference type="SAM" id="MobiDB-lite"/>
    </source>
</evidence>
<organism evidence="3 4">
    <name type="scientific">Streptomyces fodineus</name>
    <dbReference type="NCBI Taxonomy" id="1904616"/>
    <lineage>
        <taxon>Bacteria</taxon>
        <taxon>Bacillati</taxon>
        <taxon>Actinomycetota</taxon>
        <taxon>Actinomycetes</taxon>
        <taxon>Kitasatosporales</taxon>
        <taxon>Streptomycetaceae</taxon>
        <taxon>Streptomyces</taxon>
    </lineage>
</organism>
<keyword evidence="4" id="KW-1185">Reference proteome</keyword>
<accession>A0A1D7Y5C2</accession>
<feature type="region of interest" description="Disordered" evidence="1">
    <location>
        <begin position="1"/>
        <end position="44"/>
    </location>
</feature>
<feature type="domain" description="Beta-galactosidase" evidence="2">
    <location>
        <begin position="84"/>
        <end position="169"/>
    </location>
</feature>
<name>A0A1D7Y5C2_9ACTN</name>
<dbReference type="AlphaFoldDB" id="A0A1D7Y5C2"/>
<evidence type="ECO:0000259" key="2">
    <source>
        <dbReference type="Pfam" id="PF16353"/>
    </source>
</evidence>
<dbReference type="Proteomes" id="UP000094960">
    <property type="component" value="Chromosome"/>
</dbReference>
<dbReference type="InterPro" id="IPR036156">
    <property type="entry name" value="Beta-gal/glucu_dom_sf"/>
</dbReference>
<dbReference type="Pfam" id="PF16353">
    <property type="entry name" value="LacZ_4"/>
    <property type="match status" value="1"/>
</dbReference>
<evidence type="ECO:0000313" key="4">
    <source>
        <dbReference type="Proteomes" id="UP000094960"/>
    </source>
</evidence>
<dbReference type="Gene3D" id="2.60.40.10">
    <property type="entry name" value="Immunoglobulins"/>
    <property type="match status" value="1"/>
</dbReference>
<evidence type="ECO:0000313" key="3">
    <source>
        <dbReference type="EMBL" id="AOR30808.1"/>
    </source>
</evidence>
<dbReference type="SUPFAM" id="SSF49303">
    <property type="entry name" value="beta-Galactosidase/glucuronidase domain"/>
    <property type="match status" value="1"/>
</dbReference>
<dbReference type="InterPro" id="IPR013783">
    <property type="entry name" value="Ig-like_fold"/>
</dbReference>
<dbReference type="KEGG" id="spun:BFF78_06860"/>
<gene>
    <name evidence="3" type="ORF">BFF78_06860</name>
</gene>
<protein>
    <recommendedName>
        <fullName evidence="2">Beta-galactosidase domain-containing protein</fullName>
    </recommendedName>
</protein>
<dbReference type="EMBL" id="CP017248">
    <property type="protein sequence ID" value="AOR30808.1"/>
    <property type="molecule type" value="Genomic_DNA"/>
</dbReference>
<dbReference type="InterPro" id="IPR032312">
    <property type="entry name" value="LacZ_4"/>
</dbReference>
<reference evidence="4" key="1">
    <citation type="submission" date="2016-09" db="EMBL/GenBank/DDBJ databases">
        <title>Streptomyces puniciscabiei strain:TW1S1 Genome sequencing and assembly.</title>
        <authorList>
            <person name="Kim M.-K."/>
            <person name="Kim S.B."/>
        </authorList>
    </citation>
    <scope>NUCLEOTIDE SEQUENCE [LARGE SCALE GENOMIC DNA]</scope>
    <source>
        <strain evidence="4">TW1S1</strain>
    </source>
</reference>
<sequence length="207" mass="22088">MSDGRRAGRAGAGLCDNGVTAPGRRRPYGGDHDSPCTTDGADEAGGAEVVVFPRRIDRIPQPDPYHRREIEAPVRIRCYRHEGIVVANHRRFPGLAGLAAAWELAPADGPALTAPAELPDLRPGETAAVPLPFTLPVDGGEAWLTLRVVTAGDEPSVPRGTEVCAPRIRLRAAAPVLTPARTPADVEPRLDALVRRAARAHHEPFLP</sequence>